<keyword evidence="2" id="KW-1185">Reference proteome</keyword>
<reference evidence="1 2" key="1">
    <citation type="journal article" date="2021" name="BMC Genomics">
        <title>Datura genome reveals duplications of psychoactive alkaloid biosynthetic genes and high mutation rate following tissue culture.</title>
        <authorList>
            <person name="Rajewski A."/>
            <person name="Carter-House D."/>
            <person name="Stajich J."/>
            <person name="Litt A."/>
        </authorList>
    </citation>
    <scope>NUCLEOTIDE SEQUENCE [LARGE SCALE GENOMIC DNA]</scope>
    <source>
        <strain evidence="1">AR-01</strain>
    </source>
</reference>
<proteinExistence type="predicted"/>
<accession>A0ABS8WQL6</accession>
<feature type="non-terminal residue" evidence="1">
    <location>
        <position position="1"/>
    </location>
</feature>
<protein>
    <submittedName>
        <fullName evidence="1">Uncharacterized protein</fullName>
    </submittedName>
</protein>
<evidence type="ECO:0000313" key="2">
    <source>
        <dbReference type="Proteomes" id="UP000823775"/>
    </source>
</evidence>
<name>A0ABS8WQL6_DATST</name>
<dbReference type="EMBL" id="JACEIK010009553">
    <property type="protein sequence ID" value="MCE3052404.1"/>
    <property type="molecule type" value="Genomic_DNA"/>
</dbReference>
<dbReference type="Proteomes" id="UP000823775">
    <property type="component" value="Unassembled WGS sequence"/>
</dbReference>
<organism evidence="1 2">
    <name type="scientific">Datura stramonium</name>
    <name type="common">Jimsonweed</name>
    <name type="synonym">Common thornapple</name>
    <dbReference type="NCBI Taxonomy" id="4076"/>
    <lineage>
        <taxon>Eukaryota</taxon>
        <taxon>Viridiplantae</taxon>
        <taxon>Streptophyta</taxon>
        <taxon>Embryophyta</taxon>
        <taxon>Tracheophyta</taxon>
        <taxon>Spermatophyta</taxon>
        <taxon>Magnoliopsida</taxon>
        <taxon>eudicotyledons</taxon>
        <taxon>Gunneridae</taxon>
        <taxon>Pentapetalae</taxon>
        <taxon>asterids</taxon>
        <taxon>lamiids</taxon>
        <taxon>Solanales</taxon>
        <taxon>Solanaceae</taxon>
        <taxon>Solanoideae</taxon>
        <taxon>Datureae</taxon>
        <taxon>Datura</taxon>
    </lineage>
</organism>
<feature type="non-terminal residue" evidence="1">
    <location>
        <position position="54"/>
    </location>
</feature>
<evidence type="ECO:0000313" key="1">
    <source>
        <dbReference type="EMBL" id="MCE3052404.1"/>
    </source>
</evidence>
<gene>
    <name evidence="1" type="ORF">HAX54_052539</name>
</gene>
<sequence>ATDLIMCSIGGSRIRTDDSLVYGRWKTYCQVYCFSSAGQQRSADTILWPTGAPP</sequence>
<comment type="caution">
    <text evidence="1">The sequence shown here is derived from an EMBL/GenBank/DDBJ whole genome shotgun (WGS) entry which is preliminary data.</text>
</comment>